<evidence type="ECO:0000256" key="2">
    <source>
        <dbReference type="ARBA" id="ARBA00004325"/>
    </source>
</evidence>
<evidence type="ECO:0000313" key="15">
    <source>
        <dbReference type="Proteomes" id="UP000308133"/>
    </source>
</evidence>
<evidence type="ECO:0000256" key="8">
    <source>
        <dbReference type="ARBA" id="ARBA00023136"/>
    </source>
</evidence>
<evidence type="ECO:0000256" key="5">
    <source>
        <dbReference type="ARBA" id="ARBA00022692"/>
    </source>
</evidence>
<dbReference type="GO" id="GO:0097250">
    <property type="term" value="P:mitochondrial respirasome assembly"/>
    <property type="evidence" value="ECO:0007669"/>
    <property type="project" value="TreeGrafter"/>
</dbReference>
<evidence type="ECO:0000313" key="13">
    <source>
        <dbReference type="EMBL" id="TKX21029.1"/>
    </source>
</evidence>
<dbReference type="OrthoDB" id="6604018at2759"/>
<keyword evidence="7" id="KW-0496">Mitochondrion</keyword>
<dbReference type="Proteomes" id="UP000308133">
    <property type="component" value="Unassembled WGS sequence"/>
</dbReference>
<feature type="compositionally biased region" description="Polar residues" evidence="9">
    <location>
        <begin position="145"/>
        <end position="156"/>
    </location>
</feature>
<name>A0A2P7ZQG0_9PEZI</name>
<dbReference type="EMBL" id="PTQR01000082">
    <property type="protein sequence ID" value="TKX21029.1"/>
    <property type="molecule type" value="Genomic_DNA"/>
</dbReference>
<dbReference type="InterPro" id="IPR050355">
    <property type="entry name" value="RCF1"/>
</dbReference>
<keyword evidence="8 10" id="KW-0472">Membrane</keyword>
<accession>A0A2P7ZQG0</accession>
<reference evidence="13 15" key="2">
    <citation type="submission" date="2018-02" db="EMBL/GenBank/DDBJ databases">
        <title>Draft genome sequences of Elsinoe sp., causing black scab on jojoba.</title>
        <authorList>
            <person name="Stodart B."/>
            <person name="Jeffress S."/>
            <person name="Ash G."/>
            <person name="Arun Chinnappa K."/>
        </authorList>
    </citation>
    <scope>NUCLEOTIDE SEQUENCE [LARGE SCALE GENOMIC DNA]</scope>
    <source>
        <strain evidence="13 15">Hillstone_2</strain>
    </source>
</reference>
<evidence type="ECO:0000313" key="14">
    <source>
        <dbReference type="Proteomes" id="UP000243723"/>
    </source>
</evidence>
<sequence>MSAPPPSSFDQDVEFYEESRWQKLKRRLFEEPLIPLGCGLTCWALLEASKSMKTGDKHRTNRMFRRRIYAQGFTIMAMLAGSVYWESDRAKRKQYDELLDEKKRKEKNEAWIKELEAREEEEEELRKLRREMMRGAAPAERAASDAQSKNIRSVLESTETRSSFNIATAALSALGGRWR</sequence>
<evidence type="ECO:0000256" key="9">
    <source>
        <dbReference type="SAM" id="MobiDB-lite"/>
    </source>
</evidence>
<dbReference type="EMBL" id="NHZQ01000138">
    <property type="protein sequence ID" value="PSK50468.1"/>
    <property type="molecule type" value="Genomic_DNA"/>
</dbReference>
<dbReference type="PROSITE" id="PS51503">
    <property type="entry name" value="HIG1"/>
    <property type="match status" value="1"/>
</dbReference>
<evidence type="ECO:0000313" key="12">
    <source>
        <dbReference type="EMBL" id="PSK50468.1"/>
    </source>
</evidence>
<dbReference type="Proteomes" id="UP000243723">
    <property type="component" value="Unassembled WGS sequence"/>
</dbReference>
<feature type="domain" description="HIG1" evidence="11">
    <location>
        <begin position="5"/>
        <end position="96"/>
    </location>
</feature>
<evidence type="ECO:0000256" key="10">
    <source>
        <dbReference type="SAM" id="Phobius"/>
    </source>
</evidence>
<comment type="caution">
    <text evidence="12">The sequence shown here is derived from an EMBL/GenBank/DDBJ whole genome shotgun (WGS) entry which is preliminary data.</text>
</comment>
<proteinExistence type="inferred from homology"/>
<feature type="region of interest" description="Disordered" evidence="9">
    <location>
        <begin position="133"/>
        <end position="156"/>
    </location>
</feature>
<keyword evidence="14" id="KW-1185">Reference proteome</keyword>
<protein>
    <submittedName>
        <fullName evidence="12">Respiratory supercomplex factor 1, mitochondrial</fullName>
    </submittedName>
</protein>
<feature type="transmembrane region" description="Helical" evidence="10">
    <location>
        <begin position="68"/>
        <end position="85"/>
    </location>
</feature>
<dbReference type="PANTHER" id="PTHR12297">
    <property type="entry name" value="HYPOXIA-INDUCBILE GENE 1 HIG1 -RELATED"/>
    <property type="match status" value="1"/>
</dbReference>
<evidence type="ECO:0000259" key="11">
    <source>
        <dbReference type="PROSITE" id="PS51503"/>
    </source>
</evidence>
<comment type="subunit">
    <text evidence="4">Associates with the respiratory chain complex III/complex IV supercomplex.</text>
</comment>
<evidence type="ECO:0000256" key="7">
    <source>
        <dbReference type="ARBA" id="ARBA00023128"/>
    </source>
</evidence>
<evidence type="ECO:0000256" key="4">
    <source>
        <dbReference type="ARBA" id="ARBA00011565"/>
    </source>
</evidence>
<dbReference type="STRING" id="40998.A0A2P7ZQG0"/>
<dbReference type="GO" id="GO:0031966">
    <property type="term" value="C:mitochondrial membrane"/>
    <property type="evidence" value="ECO:0007669"/>
    <property type="project" value="UniProtKB-SubCell"/>
</dbReference>
<dbReference type="Pfam" id="PF04588">
    <property type="entry name" value="HIG_1_N"/>
    <property type="match status" value="1"/>
</dbReference>
<evidence type="ECO:0000256" key="3">
    <source>
        <dbReference type="ARBA" id="ARBA00009366"/>
    </source>
</evidence>
<evidence type="ECO:0000256" key="1">
    <source>
        <dbReference type="ARBA" id="ARBA00002584"/>
    </source>
</evidence>
<keyword evidence="5 10" id="KW-0812">Transmembrane</keyword>
<reference evidence="12 14" key="1">
    <citation type="submission" date="2017-05" db="EMBL/GenBank/DDBJ databases">
        <title>Draft genome sequence of Elsinoe australis.</title>
        <authorList>
            <person name="Cheng Q."/>
        </authorList>
    </citation>
    <scope>NUCLEOTIDE SEQUENCE [LARGE SCALE GENOMIC DNA]</scope>
    <source>
        <strain evidence="12 14">NL1</strain>
    </source>
</reference>
<evidence type="ECO:0000256" key="6">
    <source>
        <dbReference type="ARBA" id="ARBA00022989"/>
    </source>
</evidence>
<organism evidence="12 14">
    <name type="scientific">Elsinoe australis</name>
    <dbReference type="NCBI Taxonomy" id="40998"/>
    <lineage>
        <taxon>Eukaryota</taxon>
        <taxon>Fungi</taxon>
        <taxon>Dikarya</taxon>
        <taxon>Ascomycota</taxon>
        <taxon>Pezizomycotina</taxon>
        <taxon>Dothideomycetes</taxon>
        <taxon>Dothideomycetidae</taxon>
        <taxon>Myriangiales</taxon>
        <taxon>Elsinoaceae</taxon>
        <taxon>Elsinoe</taxon>
    </lineage>
</organism>
<keyword evidence="6 10" id="KW-1133">Transmembrane helix</keyword>
<comment type="subcellular location">
    <subcellularLocation>
        <location evidence="2">Mitochondrion membrane</location>
    </subcellularLocation>
</comment>
<dbReference type="Gene3D" id="6.10.140.1320">
    <property type="match status" value="1"/>
</dbReference>
<comment type="similarity">
    <text evidence="3">Belongs to the RCF1 family.</text>
</comment>
<dbReference type="InterPro" id="IPR007667">
    <property type="entry name" value="Hypoxia_induced_domain"/>
</dbReference>
<comment type="function">
    <text evidence="1">Cytochrome c oxidase subunit which plays a role in assembly of respiratory supercomplexes.</text>
</comment>
<dbReference type="PANTHER" id="PTHR12297:SF3">
    <property type="entry name" value="HIG1 DOMAIN FAMILY MEMBER 1A"/>
    <property type="match status" value="1"/>
</dbReference>
<gene>
    <name evidence="12" type="ORF">B9Z65_412</name>
    <name evidence="13" type="ORF">C1H76_6569</name>
</gene>
<dbReference type="AlphaFoldDB" id="A0A2P7ZQG0"/>